<evidence type="ECO:0000256" key="3">
    <source>
        <dbReference type="ARBA" id="ARBA00022917"/>
    </source>
</evidence>
<proteinExistence type="predicted"/>
<protein>
    <recommendedName>
        <fullName evidence="4">Anticodon-binding domain-containing protein</fullName>
    </recommendedName>
</protein>
<evidence type="ECO:0000256" key="2">
    <source>
        <dbReference type="ARBA" id="ARBA00022840"/>
    </source>
</evidence>
<dbReference type="Gene3D" id="3.40.50.800">
    <property type="entry name" value="Anticodon-binding domain"/>
    <property type="match status" value="1"/>
</dbReference>
<keyword evidence="2" id="KW-0067">ATP-binding</keyword>
<comment type="caution">
    <text evidence="5">The sequence shown here is derived from an EMBL/GenBank/DDBJ whole genome shotgun (WGS) entry which is preliminary data.</text>
</comment>
<dbReference type="SUPFAM" id="SSF52954">
    <property type="entry name" value="Class II aaRS ABD-related"/>
    <property type="match status" value="1"/>
</dbReference>
<organism evidence="5 6">
    <name type="scientific">Hericium alpestre</name>
    <dbReference type="NCBI Taxonomy" id="135208"/>
    <lineage>
        <taxon>Eukaryota</taxon>
        <taxon>Fungi</taxon>
        <taxon>Dikarya</taxon>
        <taxon>Basidiomycota</taxon>
        <taxon>Agaricomycotina</taxon>
        <taxon>Agaricomycetes</taxon>
        <taxon>Russulales</taxon>
        <taxon>Hericiaceae</taxon>
        <taxon>Hericium</taxon>
    </lineage>
</organism>
<dbReference type="GO" id="GO:0005524">
    <property type="term" value="F:ATP binding"/>
    <property type="evidence" value="ECO:0007669"/>
    <property type="project" value="UniProtKB-KW"/>
</dbReference>
<dbReference type="PANTHER" id="PTHR11476:SF7">
    <property type="entry name" value="HISTIDINE--TRNA LIGASE"/>
    <property type="match status" value="1"/>
</dbReference>
<dbReference type="InterPro" id="IPR036621">
    <property type="entry name" value="Anticodon-bd_dom_sf"/>
</dbReference>
<dbReference type="GO" id="GO:0032543">
    <property type="term" value="P:mitochondrial translation"/>
    <property type="evidence" value="ECO:0007669"/>
    <property type="project" value="TreeGrafter"/>
</dbReference>
<dbReference type="GO" id="GO:0006427">
    <property type="term" value="P:histidyl-tRNA aminoacylation"/>
    <property type="evidence" value="ECO:0007669"/>
    <property type="project" value="TreeGrafter"/>
</dbReference>
<reference evidence="5 6" key="1">
    <citation type="submission" date="2019-02" db="EMBL/GenBank/DDBJ databases">
        <title>Genome sequencing of the rare red list fungi Hericium alpestre (H. flagellum).</title>
        <authorList>
            <person name="Buettner E."/>
            <person name="Kellner H."/>
        </authorList>
    </citation>
    <scope>NUCLEOTIDE SEQUENCE [LARGE SCALE GENOMIC DNA]</scope>
    <source>
        <strain evidence="5 6">DSM 108284</strain>
    </source>
</reference>
<dbReference type="FunFam" id="3.40.50.800:FF:000012">
    <property type="entry name" value="Histidine--tRNA ligase, cytoplasmic"/>
    <property type="match status" value="1"/>
</dbReference>
<dbReference type="InterPro" id="IPR004154">
    <property type="entry name" value="Anticodon-bd"/>
</dbReference>
<evidence type="ECO:0000313" key="5">
    <source>
        <dbReference type="EMBL" id="TFY75696.1"/>
    </source>
</evidence>
<evidence type="ECO:0000256" key="1">
    <source>
        <dbReference type="ARBA" id="ARBA00022741"/>
    </source>
</evidence>
<sequence>MWPKWVERGMRSKETMAYVMAAGDGLVKERMGLVQELREAGIRTDFLAKNKPKLPAQFAAGERDEVPFAIILGGDELKAGLVTVKEQRWQLVDGKKSKVESAEKGTQVKRAELVQWLKDTQTYKEWSNGKWL</sequence>
<evidence type="ECO:0000313" key="6">
    <source>
        <dbReference type="Proteomes" id="UP000298061"/>
    </source>
</evidence>
<feature type="domain" description="Anticodon-binding" evidence="4">
    <location>
        <begin position="18"/>
        <end position="119"/>
    </location>
</feature>
<dbReference type="Proteomes" id="UP000298061">
    <property type="component" value="Unassembled WGS sequence"/>
</dbReference>
<dbReference type="GO" id="GO:0005829">
    <property type="term" value="C:cytosol"/>
    <property type="evidence" value="ECO:0007669"/>
    <property type="project" value="TreeGrafter"/>
</dbReference>
<accession>A0A4Y9ZLG1</accession>
<dbReference type="OrthoDB" id="1906957at2759"/>
<keyword evidence="3" id="KW-0648">Protein biosynthesis</keyword>
<dbReference type="STRING" id="135208.A0A4Y9ZLG1"/>
<dbReference type="EMBL" id="SFCI01001467">
    <property type="protein sequence ID" value="TFY75696.1"/>
    <property type="molecule type" value="Genomic_DNA"/>
</dbReference>
<dbReference type="Pfam" id="PF03129">
    <property type="entry name" value="HGTP_anticodon"/>
    <property type="match status" value="1"/>
</dbReference>
<dbReference type="GO" id="GO:0004821">
    <property type="term" value="F:histidine-tRNA ligase activity"/>
    <property type="evidence" value="ECO:0007669"/>
    <property type="project" value="TreeGrafter"/>
</dbReference>
<dbReference type="PANTHER" id="PTHR11476">
    <property type="entry name" value="HISTIDYL-TRNA SYNTHETASE"/>
    <property type="match status" value="1"/>
</dbReference>
<keyword evidence="6" id="KW-1185">Reference proteome</keyword>
<gene>
    <name evidence="5" type="ORF">EWM64_g8317</name>
</gene>
<dbReference type="AlphaFoldDB" id="A0A4Y9ZLG1"/>
<name>A0A4Y9ZLG1_9AGAM</name>
<evidence type="ECO:0000259" key="4">
    <source>
        <dbReference type="Pfam" id="PF03129"/>
    </source>
</evidence>
<dbReference type="GO" id="GO:0003723">
    <property type="term" value="F:RNA binding"/>
    <property type="evidence" value="ECO:0007669"/>
    <property type="project" value="TreeGrafter"/>
</dbReference>
<dbReference type="GO" id="GO:0005739">
    <property type="term" value="C:mitochondrion"/>
    <property type="evidence" value="ECO:0007669"/>
    <property type="project" value="TreeGrafter"/>
</dbReference>
<keyword evidence="1" id="KW-0547">Nucleotide-binding</keyword>